<dbReference type="EMBL" id="JAEVHM010000002">
    <property type="protein sequence ID" value="MBM0230609.1"/>
    <property type="molecule type" value="Genomic_DNA"/>
</dbReference>
<dbReference type="Pfam" id="PF04235">
    <property type="entry name" value="DUF418"/>
    <property type="match status" value="1"/>
</dbReference>
<dbReference type="PANTHER" id="PTHR30590:SF2">
    <property type="entry name" value="INNER MEMBRANE PROTEIN"/>
    <property type="match status" value="1"/>
</dbReference>
<sequence>MNPYLEDPPVENRVSSGTLSRIVDVDALRGVALLLILVVNIAFFASGYSFHLVTDPAHNSWDDQAVRWLVELLFTMKAYLLFSFLFGYSFTLQLDSAARRGVDFAPRFRRRLVGLFVLGILHAVLLFQGDILATYALLGLVLLAMRGVAVGTALRTAVLVTGGIGFVLALAATGGAQLVTDPATALVAGERSTEALRGGLASVVTEHVRQLPAMFGALLVQGPLALSAFLLGYAAGRRRLLTDVVGNRQLLRRVQQVGYPVGLAGAVVFASGGGTANLTGLTAGVLTAPLLAAAYAATLLQFFQTHRGRRVAAVLAPAGRMSLSNYLGQSLLCVLVFTGVGLGLAGTVAPLLVVLIAVAIYAVQLAASAAWMARFRYGPMEWLLRTWTEQRWPRLLGPRGPKLSRHQGSFQVAAGESGAEL</sequence>
<evidence type="ECO:0000259" key="2">
    <source>
        <dbReference type="Pfam" id="PF04235"/>
    </source>
</evidence>
<feature type="transmembrane region" description="Helical" evidence="1">
    <location>
        <begin position="281"/>
        <end position="303"/>
    </location>
</feature>
<accession>A0ABS1XMX2</accession>
<feature type="transmembrane region" description="Helical" evidence="1">
    <location>
        <begin position="159"/>
        <end position="179"/>
    </location>
</feature>
<dbReference type="Proteomes" id="UP000601027">
    <property type="component" value="Unassembled WGS sequence"/>
</dbReference>
<keyword evidence="1" id="KW-0472">Membrane</keyword>
<protein>
    <submittedName>
        <fullName evidence="3">DUF418 domain-containing protein</fullName>
    </submittedName>
</protein>
<dbReference type="RefSeq" id="WP_203173096.1">
    <property type="nucleotide sequence ID" value="NZ_JAEVHM010000002.1"/>
</dbReference>
<gene>
    <name evidence="3" type="ORF">JNW91_01170</name>
</gene>
<feature type="transmembrane region" description="Helical" evidence="1">
    <location>
        <begin position="323"/>
        <end position="345"/>
    </location>
</feature>
<name>A0ABS1XMX2_9ACTN</name>
<keyword evidence="1" id="KW-0812">Transmembrane</keyword>
<proteinExistence type="predicted"/>
<feature type="transmembrane region" description="Helical" evidence="1">
    <location>
        <begin position="213"/>
        <end position="236"/>
    </location>
</feature>
<dbReference type="InterPro" id="IPR007349">
    <property type="entry name" value="DUF418"/>
</dbReference>
<feature type="transmembrane region" description="Helical" evidence="1">
    <location>
        <begin position="27"/>
        <end position="48"/>
    </location>
</feature>
<evidence type="ECO:0000256" key="1">
    <source>
        <dbReference type="SAM" id="Phobius"/>
    </source>
</evidence>
<dbReference type="InterPro" id="IPR052529">
    <property type="entry name" value="Bact_Transport_Assoc"/>
</dbReference>
<keyword evidence="4" id="KW-1185">Reference proteome</keyword>
<reference evidence="3 4" key="1">
    <citation type="submission" date="2021-01" db="EMBL/GenBank/DDBJ databases">
        <title>Draft genome sequence of Micromonospora sp. strain STR1_7.</title>
        <authorList>
            <person name="Karlyshev A."/>
            <person name="Jawad R."/>
        </authorList>
    </citation>
    <scope>NUCLEOTIDE SEQUENCE [LARGE SCALE GENOMIC DNA]</scope>
    <source>
        <strain evidence="3 4">STR1-7</strain>
    </source>
</reference>
<evidence type="ECO:0000313" key="4">
    <source>
        <dbReference type="Proteomes" id="UP000601027"/>
    </source>
</evidence>
<dbReference type="PANTHER" id="PTHR30590">
    <property type="entry name" value="INNER MEMBRANE PROTEIN"/>
    <property type="match status" value="1"/>
</dbReference>
<feature type="transmembrane region" description="Helical" evidence="1">
    <location>
        <begin position="68"/>
        <end position="91"/>
    </location>
</feature>
<feature type="domain" description="DUF418" evidence="2">
    <location>
        <begin position="235"/>
        <end position="388"/>
    </location>
</feature>
<feature type="transmembrane region" description="Helical" evidence="1">
    <location>
        <begin position="351"/>
        <end position="373"/>
    </location>
</feature>
<feature type="transmembrane region" description="Helical" evidence="1">
    <location>
        <begin position="135"/>
        <end position="154"/>
    </location>
</feature>
<feature type="transmembrane region" description="Helical" evidence="1">
    <location>
        <begin position="112"/>
        <end position="129"/>
    </location>
</feature>
<keyword evidence="1" id="KW-1133">Transmembrane helix</keyword>
<organism evidence="3 4">
    <name type="scientific">Micromonospora parastrephiae</name>
    <dbReference type="NCBI Taxonomy" id="2806101"/>
    <lineage>
        <taxon>Bacteria</taxon>
        <taxon>Bacillati</taxon>
        <taxon>Actinomycetota</taxon>
        <taxon>Actinomycetes</taxon>
        <taxon>Micromonosporales</taxon>
        <taxon>Micromonosporaceae</taxon>
        <taxon>Micromonospora</taxon>
    </lineage>
</organism>
<comment type="caution">
    <text evidence="3">The sequence shown here is derived from an EMBL/GenBank/DDBJ whole genome shotgun (WGS) entry which is preliminary data.</text>
</comment>
<evidence type="ECO:0000313" key="3">
    <source>
        <dbReference type="EMBL" id="MBM0230609.1"/>
    </source>
</evidence>
<feature type="transmembrane region" description="Helical" evidence="1">
    <location>
        <begin position="257"/>
        <end position="275"/>
    </location>
</feature>